<dbReference type="AlphaFoldDB" id="A0A7S4EP11"/>
<evidence type="ECO:0000259" key="2">
    <source>
        <dbReference type="Pfam" id="PF04784"/>
    </source>
</evidence>
<protein>
    <recommendedName>
        <fullName evidence="2">DUF547 domain-containing protein</fullName>
    </recommendedName>
</protein>
<dbReference type="Pfam" id="PF04784">
    <property type="entry name" value="DUF547"/>
    <property type="match status" value="1"/>
</dbReference>
<dbReference type="PANTHER" id="PTHR46361:SF3">
    <property type="entry name" value="ELECTRON CARRIER_ PROTEIN DISULFIDE OXIDOREDUCTASE"/>
    <property type="match status" value="1"/>
</dbReference>
<feature type="compositionally biased region" description="Basic residues" evidence="1">
    <location>
        <begin position="594"/>
        <end position="608"/>
    </location>
</feature>
<reference evidence="3" key="1">
    <citation type="submission" date="2021-01" db="EMBL/GenBank/DDBJ databases">
        <authorList>
            <person name="Corre E."/>
            <person name="Pelletier E."/>
            <person name="Niang G."/>
            <person name="Scheremetjew M."/>
            <person name="Finn R."/>
            <person name="Kale V."/>
            <person name="Holt S."/>
            <person name="Cochrane G."/>
            <person name="Meng A."/>
            <person name="Brown T."/>
            <person name="Cohen L."/>
        </authorList>
    </citation>
    <scope>NUCLEOTIDE SEQUENCE</scope>
    <source>
        <strain evidence="3">10249 10 AB</strain>
    </source>
</reference>
<feature type="region of interest" description="Disordered" evidence="1">
    <location>
        <begin position="279"/>
        <end position="317"/>
    </location>
</feature>
<dbReference type="InterPro" id="IPR006869">
    <property type="entry name" value="DUF547"/>
</dbReference>
<feature type="region of interest" description="Disordered" evidence="1">
    <location>
        <begin position="49"/>
        <end position="69"/>
    </location>
</feature>
<feature type="region of interest" description="Disordered" evidence="1">
    <location>
        <begin position="586"/>
        <end position="614"/>
    </location>
</feature>
<gene>
    <name evidence="3" type="ORF">PAUS00366_LOCUS17914</name>
</gene>
<feature type="domain" description="DUF547" evidence="2">
    <location>
        <begin position="920"/>
        <end position="1049"/>
    </location>
</feature>
<dbReference type="EMBL" id="HBIX01026229">
    <property type="protein sequence ID" value="CAE0725157.1"/>
    <property type="molecule type" value="Transcribed_RNA"/>
</dbReference>
<evidence type="ECO:0000256" key="1">
    <source>
        <dbReference type="SAM" id="MobiDB-lite"/>
    </source>
</evidence>
<feature type="compositionally biased region" description="Acidic residues" evidence="1">
    <location>
        <begin position="298"/>
        <end position="307"/>
    </location>
</feature>
<dbReference type="PANTHER" id="PTHR46361">
    <property type="entry name" value="ELECTRON CARRIER/ PROTEIN DISULFIDE OXIDOREDUCTASE"/>
    <property type="match status" value="1"/>
</dbReference>
<proteinExistence type="predicted"/>
<accession>A0A7S4EP11</accession>
<organism evidence="3">
    <name type="scientific">Pseudo-nitzschia australis</name>
    <dbReference type="NCBI Taxonomy" id="44445"/>
    <lineage>
        <taxon>Eukaryota</taxon>
        <taxon>Sar</taxon>
        <taxon>Stramenopiles</taxon>
        <taxon>Ochrophyta</taxon>
        <taxon>Bacillariophyta</taxon>
        <taxon>Bacillariophyceae</taxon>
        <taxon>Bacillariophycidae</taxon>
        <taxon>Bacillariales</taxon>
        <taxon>Bacillariaceae</taxon>
        <taxon>Pseudo-nitzschia</taxon>
    </lineage>
</organism>
<sequence length="1156" mass="129707">MYFIDENREGDNHYRKDLAEIVKLEFSNIDKAGTGKEAQKWINAEKLRQKQQENDAIPAATTPKQEIEKSRNRLVSEDFSVPVSYEDTEDIDGIRNMTTNDESEELDTDAADAAELGEGIYLRSGDSVLVKEFLPEDRKRTACAMINGGGFAVLSKQNTPIVIEQTKGNTKNQLIKSGDTVIFKMIQNNMETRYLTIHRGWWLKWVTTMPSKNGSFTIFTHETELGERSLPTDETQASFLTLGGSFTLRHKRWSKYSVGISSKPSTYFGGRMLSLYNTNKNSGKGTVPEEDRNQTIDQSDDEADTDQEMPSMEESGRVKPLVLCTQNPQTAMAISPISPIRGFHLDDNDQEKTEPKTPNGFRLIFSSEHSRADVPAWIEMLDRVKRVRQLAYVVRVVYRNPTGTASEKINEETFVRLKSGKKLARIMNIGQSIEIPNSAPRPLTHVDSGDSVDTITNTNNSMNRSHSAERLAGSHQSCEEEDGLLEKKIESSGNLSEYDSCGDPGSDIYETSVPIKIENNDSMNDDEMLEDSISESSLTDTETGNKNKRRLGNVKRLAKKTGLITKKTAKGTTKLAAKGIKGTGKATGKVVKTTGKRLRPGPKKRIKGHQTGVPKTMKKLGKIEAKSGGPPTFIAGELSATEQSRRTASRILERMSDVPMRSSTWQSCNAALSSEIGFMTDQDSWFLNGDAMHLGVKPSKKHGKLLDERIVARCLYESHWREEWCGMYESCMVFYAPLAKSKCHEIFFSDITFVRALVEDDLCPLPGFCILVVETAWQCHYMAFRDESSRSTFGEKVDCAVQCHKNETEQSGLQKARFWQGFQTLSETSLSACAAKWAKVSSHQKWKERAILNGRRMAFDSLTMSFGNSISKANKFVEDLLTMALSFSFRSLEQDPKSFIEFLDLTSELRFLPLGDIDLSSPYAFCLFVNIYHCLLQQALLLSVNGPLQKKSISHFMRTSCYEIGGDIFSLAELHSCVICGNMSKPINPKPPYIEAPKKSNAYKYYALDYIDVRAHFILNTADVACPASVSVLSHRYIEQQLNAACVDFFANNQLVVDTKRRIVTVPKVCEIHRNDFGSGELLNILNICIDEMDNDLGNAIRAVVEKKGEKGLTIRFQHSQEQYHSSLKLKTAAIDQNFEMDYYCIQNLESNSAEE</sequence>
<evidence type="ECO:0000313" key="3">
    <source>
        <dbReference type="EMBL" id="CAE0725157.1"/>
    </source>
</evidence>
<name>A0A7S4EP11_9STRA</name>
<feature type="region of interest" description="Disordered" evidence="1">
    <location>
        <begin position="457"/>
        <end position="481"/>
    </location>
</feature>